<dbReference type="InterPro" id="IPR050738">
    <property type="entry name" value="Sulfatase"/>
</dbReference>
<organism evidence="3 4">
    <name type="scientific">Haloarcula onubensis</name>
    <dbReference type="NCBI Taxonomy" id="2950539"/>
    <lineage>
        <taxon>Archaea</taxon>
        <taxon>Methanobacteriati</taxon>
        <taxon>Methanobacteriota</taxon>
        <taxon>Stenosarchaea group</taxon>
        <taxon>Halobacteria</taxon>
        <taxon>Halobacteriales</taxon>
        <taxon>Haloarculaceae</taxon>
        <taxon>Haloarcula</taxon>
    </lineage>
</organism>
<dbReference type="SUPFAM" id="SSF53649">
    <property type="entry name" value="Alkaline phosphatase-like"/>
    <property type="match status" value="1"/>
</dbReference>
<comment type="caution">
    <text evidence="3">The sequence shown here is derived from an EMBL/GenBank/DDBJ whole genome shotgun (WGS) entry which is preliminary data.</text>
</comment>
<sequence length="449" mass="51682">MDNVLLVTIDSLRADHVGYHGYERDVTPNIDEYARQGSRFMNAHAHVGGTRFSFPSILTGVTPDMYGGHERVSDDQTLVSELFHDGGYRTGGFTCNLYVSDEFGYNRGWDAFFDSAPDESTTSKLRKWAKTNLDGALLDVLRKGYDYLESSQGINVGSYHVPADEMTDMAIEFIEQDNETPSFVWLHYMDVHHPFLPPAEYQREFRDDVVSDSDAIQLRRKFIEEPENVTDEEYQTFIDLYDAEILFNDAEVGRLMDTVEEQWGDDYVFALTADHGDHFLEHGFFGGARLRDVKTHVPLFVEGWDDDGEYDEMVGLADIPVTLADVAGFDIPDNYFGHSLRRLVFDGEWDRTAVFGSYEDGNDELHSHIRTAEWNLAVHEHDEDELYHLTEDPGEQENVVGQFPEDEAELRDRLDDHRQLVKSTERDDIVRPDMNEDVKERLRRLGYNE</sequence>
<dbReference type="Pfam" id="PF00884">
    <property type="entry name" value="Sulfatase"/>
    <property type="match status" value="1"/>
</dbReference>
<protein>
    <submittedName>
        <fullName evidence="3">Sulfatase-like hydrolase/transferase</fullName>
    </submittedName>
</protein>
<keyword evidence="4" id="KW-1185">Reference proteome</keyword>
<dbReference type="PANTHER" id="PTHR42693:SF33">
    <property type="entry name" value="ARYLSULFATASE"/>
    <property type="match status" value="1"/>
</dbReference>
<dbReference type="CDD" id="cd16148">
    <property type="entry name" value="sulfatase_like"/>
    <property type="match status" value="1"/>
</dbReference>
<feature type="domain" description="Sulfatase N-terminal" evidence="2">
    <location>
        <begin position="3"/>
        <end position="328"/>
    </location>
</feature>
<evidence type="ECO:0000313" key="4">
    <source>
        <dbReference type="Proteomes" id="UP001268864"/>
    </source>
</evidence>
<dbReference type="EMBL" id="JAMQOS010000001">
    <property type="protein sequence ID" value="MDS0281736.1"/>
    <property type="molecule type" value="Genomic_DNA"/>
</dbReference>
<evidence type="ECO:0000256" key="1">
    <source>
        <dbReference type="ARBA" id="ARBA00008779"/>
    </source>
</evidence>
<accession>A0ABU2FNJ1</accession>
<dbReference type="RefSeq" id="WP_310899565.1">
    <property type="nucleotide sequence ID" value="NZ_JAMQOS010000001.1"/>
</dbReference>
<dbReference type="Proteomes" id="UP001268864">
    <property type="component" value="Unassembled WGS sequence"/>
</dbReference>
<dbReference type="Gene3D" id="3.40.720.10">
    <property type="entry name" value="Alkaline Phosphatase, subunit A"/>
    <property type="match status" value="1"/>
</dbReference>
<proteinExistence type="inferred from homology"/>
<dbReference type="Gene3D" id="3.30.1120.10">
    <property type="match status" value="1"/>
</dbReference>
<dbReference type="PANTHER" id="PTHR42693">
    <property type="entry name" value="ARYLSULFATASE FAMILY MEMBER"/>
    <property type="match status" value="1"/>
</dbReference>
<name>A0ABU2FNJ1_9EURY</name>
<gene>
    <name evidence="3" type="ORF">NDI86_06345</name>
</gene>
<reference evidence="3 4" key="1">
    <citation type="submission" date="2022-06" db="EMBL/GenBank/DDBJ databases">
        <title>Halomicroarcula sp. a new haloarchaeum isolate from saline soil.</title>
        <authorList>
            <person name="Strakova D."/>
            <person name="Galisteo C."/>
            <person name="Sanchez-Porro C."/>
            <person name="Ventosa A."/>
        </authorList>
    </citation>
    <scope>NUCLEOTIDE SEQUENCE [LARGE SCALE GENOMIC DNA]</scope>
    <source>
        <strain evidence="3 4">S3CR25-11</strain>
    </source>
</reference>
<evidence type="ECO:0000259" key="2">
    <source>
        <dbReference type="Pfam" id="PF00884"/>
    </source>
</evidence>
<comment type="similarity">
    <text evidence="1">Belongs to the sulfatase family.</text>
</comment>
<evidence type="ECO:0000313" key="3">
    <source>
        <dbReference type="EMBL" id="MDS0281736.1"/>
    </source>
</evidence>
<dbReference type="InterPro" id="IPR017850">
    <property type="entry name" value="Alkaline_phosphatase_core_sf"/>
</dbReference>
<dbReference type="InterPro" id="IPR000917">
    <property type="entry name" value="Sulfatase_N"/>
</dbReference>